<evidence type="ECO:0000313" key="2">
    <source>
        <dbReference type="Proteomes" id="UP001213000"/>
    </source>
</evidence>
<protein>
    <submittedName>
        <fullName evidence="1">Uncharacterized protein</fullName>
    </submittedName>
</protein>
<dbReference type="Proteomes" id="UP001213000">
    <property type="component" value="Unassembled WGS sequence"/>
</dbReference>
<dbReference type="EMBL" id="JANIEX010001986">
    <property type="protein sequence ID" value="KAJ3552899.1"/>
    <property type="molecule type" value="Genomic_DNA"/>
</dbReference>
<comment type="caution">
    <text evidence="1">The sequence shown here is derived from an EMBL/GenBank/DDBJ whole genome shotgun (WGS) entry which is preliminary data.</text>
</comment>
<dbReference type="AlphaFoldDB" id="A0AAD5VDT6"/>
<organism evidence="1 2">
    <name type="scientific">Leucocoprinus birnbaumii</name>
    <dbReference type="NCBI Taxonomy" id="56174"/>
    <lineage>
        <taxon>Eukaryota</taxon>
        <taxon>Fungi</taxon>
        <taxon>Dikarya</taxon>
        <taxon>Basidiomycota</taxon>
        <taxon>Agaricomycotina</taxon>
        <taxon>Agaricomycetes</taxon>
        <taxon>Agaricomycetidae</taxon>
        <taxon>Agaricales</taxon>
        <taxon>Agaricineae</taxon>
        <taxon>Agaricaceae</taxon>
        <taxon>Leucocoprinus</taxon>
    </lineage>
</organism>
<name>A0AAD5VDT6_9AGAR</name>
<gene>
    <name evidence="1" type="ORF">NP233_g12768</name>
</gene>
<evidence type="ECO:0000313" key="1">
    <source>
        <dbReference type="EMBL" id="KAJ3552899.1"/>
    </source>
</evidence>
<sequence length="98" mass="11284">MVKSCTSHEIYHVLCKMYAKRDWVGGKEIWDSLNTVHSNGNLQQYCTRWKSNFGHIQNSVYREHLKTTVAITTFFKHLSSAGPILLSKAEALRMVARN</sequence>
<accession>A0AAD5VDT6</accession>
<proteinExistence type="predicted"/>
<reference evidence="1" key="1">
    <citation type="submission" date="2022-07" db="EMBL/GenBank/DDBJ databases">
        <title>Genome Sequence of Leucocoprinus birnbaumii.</title>
        <authorList>
            <person name="Buettner E."/>
        </authorList>
    </citation>
    <scope>NUCLEOTIDE SEQUENCE</scope>
    <source>
        <strain evidence="1">VT141</strain>
    </source>
</reference>
<keyword evidence="2" id="KW-1185">Reference proteome</keyword>